<feature type="region of interest" description="Disordered" evidence="1">
    <location>
        <begin position="31"/>
        <end position="88"/>
    </location>
</feature>
<dbReference type="Proteomes" id="UP000499080">
    <property type="component" value="Unassembled WGS sequence"/>
</dbReference>
<protein>
    <submittedName>
        <fullName evidence="2">Uncharacterized protein</fullName>
    </submittedName>
</protein>
<keyword evidence="3" id="KW-1185">Reference proteome</keyword>
<name>A0A4Y2ET40_ARAVE</name>
<proteinExistence type="predicted"/>
<organism evidence="2 3">
    <name type="scientific">Araneus ventricosus</name>
    <name type="common">Orbweaver spider</name>
    <name type="synonym">Epeira ventricosa</name>
    <dbReference type="NCBI Taxonomy" id="182803"/>
    <lineage>
        <taxon>Eukaryota</taxon>
        <taxon>Metazoa</taxon>
        <taxon>Ecdysozoa</taxon>
        <taxon>Arthropoda</taxon>
        <taxon>Chelicerata</taxon>
        <taxon>Arachnida</taxon>
        <taxon>Araneae</taxon>
        <taxon>Araneomorphae</taxon>
        <taxon>Entelegynae</taxon>
        <taxon>Araneoidea</taxon>
        <taxon>Araneidae</taxon>
        <taxon>Araneus</taxon>
    </lineage>
</organism>
<feature type="compositionally biased region" description="Basic residues" evidence="1">
    <location>
        <begin position="61"/>
        <end position="73"/>
    </location>
</feature>
<evidence type="ECO:0000313" key="2">
    <source>
        <dbReference type="EMBL" id="GBM32363.1"/>
    </source>
</evidence>
<gene>
    <name evidence="2" type="ORF">AVEN_239764_1</name>
</gene>
<reference evidence="2 3" key="1">
    <citation type="journal article" date="2019" name="Sci. Rep.">
        <title>Orb-weaving spider Araneus ventricosus genome elucidates the spidroin gene catalogue.</title>
        <authorList>
            <person name="Kono N."/>
            <person name="Nakamura H."/>
            <person name="Ohtoshi R."/>
            <person name="Moran D.A.P."/>
            <person name="Shinohara A."/>
            <person name="Yoshida Y."/>
            <person name="Fujiwara M."/>
            <person name="Mori M."/>
            <person name="Tomita M."/>
            <person name="Arakawa K."/>
        </authorList>
    </citation>
    <scope>NUCLEOTIDE SEQUENCE [LARGE SCALE GENOMIC DNA]</scope>
</reference>
<accession>A0A4Y2ET40</accession>
<comment type="caution">
    <text evidence="2">The sequence shown here is derived from an EMBL/GenBank/DDBJ whole genome shotgun (WGS) entry which is preliminary data.</text>
</comment>
<feature type="compositionally biased region" description="Basic and acidic residues" evidence="1">
    <location>
        <begin position="50"/>
        <end position="60"/>
    </location>
</feature>
<evidence type="ECO:0000313" key="3">
    <source>
        <dbReference type="Proteomes" id="UP000499080"/>
    </source>
</evidence>
<dbReference type="AlphaFoldDB" id="A0A4Y2ET40"/>
<evidence type="ECO:0000256" key="1">
    <source>
        <dbReference type="SAM" id="MobiDB-lite"/>
    </source>
</evidence>
<sequence>MNTAKCFKACLGASLDRCKYTKGLFIRLSRDQRKRRTNEKTVTSPLPLSHDSEDYTTKSPERRKRKRKRHRTARSYAGPEGSRECCSV</sequence>
<dbReference type="EMBL" id="BGPR01000707">
    <property type="protein sequence ID" value="GBM32363.1"/>
    <property type="molecule type" value="Genomic_DNA"/>
</dbReference>